<sequence length="225" mass="25085">MQQDRKSPRQTEDQVNTVVDCGHIGDDMMTHIDPAQLIACNEAREENIANFEGTSRSKKWWTSVFAVGKKYRSISLQNKGSVARDHLALGMTTLSIFMLGICVERTFLAWLRTSLAFTSIGVAVTQLFRLNNVRSTTPATDYYESILISSDATQQIRRLGKPLGTTFIGMGVATLLLGSNRYFECQKWIIRGKFPACRGSITLMVVMAFALMVTSLFVIMLDPGK</sequence>
<keyword evidence="9" id="KW-1185">Reference proteome</keyword>
<dbReference type="AlphaFoldDB" id="A0A420HXI6"/>
<organism evidence="8 9">
    <name type="scientific">Erysiphe neolycopersici</name>
    <dbReference type="NCBI Taxonomy" id="212602"/>
    <lineage>
        <taxon>Eukaryota</taxon>
        <taxon>Fungi</taxon>
        <taxon>Dikarya</taxon>
        <taxon>Ascomycota</taxon>
        <taxon>Pezizomycotina</taxon>
        <taxon>Leotiomycetes</taxon>
        <taxon>Erysiphales</taxon>
        <taxon>Erysiphaceae</taxon>
        <taxon>Erysiphe</taxon>
    </lineage>
</organism>
<evidence type="ECO:0000256" key="5">
    <source>
        <dbReference type="ARBA" id="ARBA00023136"/>
    </source>
</evidence>
<comment type="caution">
    <text evidence="8">The sequence shown here is derived from an EMBL/GenBank/DDBJ whole genome shotgun (WGS) entry which is preliminary data.</text>
</comment>
<keyword evidence="2" id="KW-1003">Cell membrane</keyword>
<dbReference type="Pfam" id="PF02656">
    <property type="entry name" value="DUF202"/>
    <property type="match status" value="1"/>
</dbReference>
<dbReference type="OrthoDB" id="199599at2759"/>
<accession>A0A420HXI6</accession>
<dbReference type="InterPro" id="IPR052053">
    <property type="entry name" value="IM_YidH-like"/>
</dbReference>
<keyword evidence="3 6" id="KW-0812">Transmembrane</keyword>
<evidence type="ECO:0000259" key="7">
    <source>
        <dbReference type="Pfam" id="PF02656"/>
    </source>
</evidence>
<protein>
    <submittedName>
        <fullName evidence="8">Putative pf02656 domain protein</fullName>
    </submittedName>
</protein>
<evidence type="ECO:0000256" key="3">
    <source>
        <dbReference type="ARBA" id="ARBA00022692"/>
    </source>
</evidence>
<dbReference type="EMBL" id="MCFK01003594">
    <property type="protein sequence ID" value="RKF62127.1"/>
    <property type="molecule type" value="Genomic_DNA"/>
</dbReference>
<evidence type="ECO:0000256" key="6">
    <source>
        <dbReference type="SAM" id="Phobius"/>
    </source>
</evidence>
<evidence type="ECO:0000256" key="4">
    <source>
        <dbReference type="ARBA" id="ARBA00022989"/>
    </source>
</evidence>
<dbReference type="GO" id="GO:0005886">
    <property type="term" value="C:plasma membrane"/>
    <property type="evidence" value="ECO:0007669"/>
    <property type="project" value="UniProtKB-SubCell"/>
</dbReference>
<dbReference type="PANTHER" id="PTHR34187">
    <property type="entry name" value="FGR18P"/>
    <property type="match status" value="1"/>
</dbReference>
<feature type="domain" description="DUF202" evidence="7">
    <location>
        <begin position="104"/>
        <end position="187"/>
    </location>
</feature>
<name>A0A420HXI6_9PEZI</name>
<comment type="subcellular location">
    <subcellularLocation>
        <location evidence="1">Cell membrane</location>
        <topology evidence="1">Multi-pass membrane protein</topology>
    </subcellularLocation>
</comment>
<dbReference type="Proteomes" id="UP000286134">
    <property type="component" value="Unassembled WGS sequence"/>
</dbReference>
<evidence type="ECO:0000256" key="2">
    <source>
        <dbReference type="ARBA" id="ARBA00022475"/>
    </source>
</evidence>
<evidence type="ECO:0000256" key="1">
    <source>
        <dbReference type="ARBA" id="ARBA00004651"/>
    </source>
</evidence>
<dbReference type="PANTHER" id="PTHR34187:SF2">
    <property type="entry name" value="DUF202 DOMAIN-CONTAINING PROTEIN"/>
    <property type="match status" value="1"/>
</dbReference>
<evidence type="ECO:0000313" key="9">
    <source>
        <dbReference type="Proteomes" id="UP000286134"/>
    </source>
</evidence>
<keyword evidence="5 6" id="KW-0472">Membrane</keyword>
<proteinExistence type="predicted"/>
<feature type="transmembrane region" description="Helical" evidence="6">
    <location>
        <begin position="201"/>
        <end position="221"/>
    </location>
</feature>
<reference evidence="8 9" key="1">
    <citation type="journal article" date="2018" name="BMC Genomics">
        <title>Comparative genome analyses reveal sequence features reflecting distinct modes of host-adaptation between dicot and monocot powdery mildew.</title>
        <authorList>
            <person name="Wu Y."/>
            <person name="Ma X."/>
            <person name="Pan Z."/>
            <person name="Kale S.D."/>
            <person name="Song Y."/>
            <person name="King H."/>
            <person name="Zhang Q."/>
            <person name="Presley C."/>
            <person name="Deng X."/>
            <person name="Wei C.I."/>
            <person name="Xiao S."/>
        </authorList>
    </citation>
    <scope>NUCLEOTIDE SEQUENCE [LARGE SCALE GENOMIC DNA]</scope>
    <source>
        <strain evidence="8">UMSG2</strain>
    </source>
</reference>
<evidence type="ECO:0000313" key="8">
    <source>
        <dbReference type="EMBL" id="RKF62127.1"/>
    </source>
</evidence>
<dbReference type="InterPro" id="IPR003807">
    <property type="entry name" value="DUF202"/>
</dbReference>
<gene>
    <name evidence="8" type="ORF">OnM2_035082</name>
</gene>
<keyword evidence="4 6" id="KW-1133">Transmembrane helix</keyword>
<feature type="transmembrane region" description="Helical" evidence="6">
    <location>
        <begin position="82"/>
        <end position="101"/>
    </location>
</feature>